<dbReference type="Gene3D" id="1.20.140.40">
    <property type="entry name" value="Invertase/pectin methylesterase inhibitor family protein"/>
    <property type="match status" value="1"/>
</dbReference>
<reference evidence="7" key="1">
    <citation type="submission" date="2025-08" db="UniProtKB">
        <authorList>
            <consortium name="RefSeq"/>
        </authorList>
    </citation>
    <scope>IDENTIFICATION</scope>
    <source>
        <tissue evidence="7">Leaf</tissue>
    </source>
</reference>
<evidence type="ECO:0000256" key="4">
    <source>
        <dbReference type="SAM" id="SignalP"/>
    </source>
</evidence>
<comment type="similarity">
    <text evidence="3">Belongs to the PMEI family.</text>
</comment>
<proteinExistence type="inferred from homology"/>
<keyword evidence="2" id="KW-1015">Disulfide bond</keyword>
<sequence length="187" mass="20293">MNRALCTLSLFLASSLILFHAESAVANVIADTCRKCAASSPNVNYAYCVKALGSDPRSQTADVQGLGLIALNLLQSSVTSTGSYIQRLLKQKWDPYVQKCLSDCSDLYSGRGRYHERGGRGIPGKALPRRSELGDHSVYGCGHVREPVQGEEGRGLAVDEAERRRDAAILHRTRHPCDCYGVVKGLG</sequence>
<evidence type="ECO:0000256" key="3">
    <source>
        <dbReference type="ARBA" id="ARBA00038471"/>
    </source>
</evidence>
<dbReference type="InterPro" id="IPR035513">
    <property type="entry name" value="Invertase/methylesterase_inhib"/>
</dbReference>
<dbReference type="Proteomes" id="UP000827889">
    <property type="component" value="Chromosome 9"/>
</dbReference>
<organism evidence="6 7">
    <name type="scientific">Rhodamnia argentea</name>
    <dbReference type="NCBI Taxonomy" id="178133"/>
    <lineage>
        <taxon>Eukaryota</taxon>
        <taxon>Viridiplantae</taxon>
        <taxon>Streptophyta</taxon>
        <taxon>Embryophyta</taxon>
        <taxon>Tracheophyta</taxon>
        <taxon>Spermatophyta</taxon>
        <taxon>Magnoliopsida</taxon>
        <taxon>eudicotyledons</taxon>
        <taxon>Gunneridae</taxon>
        <taxon>Pentapetalae</taxon>
        <taxon>rosids</taxon>
        <taxon>malvids</taxon>
        <taxon>Myrtales</taxon>
        <taxon>Myrtaceae</taxon>
        <taxon>Myrtoideae</taxon>
        <taxon>Myrteae</taxon>
        <taxon>Australasian group</taxon>
        <taxon>Rhodamnia</taxon>
    </lineage>
</organism>
<evidence type="ECO:0000256" key="1">
    <source>
        <dbReference type="ARBA" id="ARBA00022729"/>
    </source>
</evidence>
<dbReference type="NCBIfam" id="TIGR01614">
    <property type="entry name" value="PME_inhib"/>
    <property type="match status" value="1"/>
</dbReference>
<dbReference type="PANTHER" id="PTHR35357:SF8">
    <property type="entry name" value="OS01G0111000 PROTEIN"/>
    <property type="match status" value="1"/>
</dbReference>
<dbReference type="InterPro" id="IPR006501">
    <property type="entry name" value="Pectinesterase_inhib_dom"/>
</dbReference>
<feature type="chain" id="PRO_5047472643" evidence="4">
    <location>
        <begin position="27"/>
        <end position="187"/>
    </location>
</feature>
<keyword evidence="6" id="KW-1185">Reference proteome</keyword>
<dbReference type="Pfam" id="PF04043">
    <property type="entry name" value="PMEI"/>
    <property type="match status" value="1"/>
</dbReference>
<dbReference type="PANTHER" id="PTHR35357">
    <property type="entry name" value="OS02G0537100 PROTEIN"/>
    <property type="match status" value="1"/>
</dbReference>
<protein>
    <submittedName>
        <fullName evidence="7">Invertase inhibitor</fullName>
    </submittedName>
</protein>
<dbReference type="RefSeq" id="XP_048140758.1">
    <property type="nucleotide sequence ID" value="XM_048284801.1"/>
</dbReference>
<feature type="domain" description="Pectinesterase inhibitor" evidence="5">
    <location>
        <begin position="28"/>
        <end position="109"/>
    </location>
</feature>
<dbReference type="InterPro" id="IPR034088">
    <property type="entry name" value="Pla_a_1-like"/>
</dbReference>
<evidence type="ECO:0000313" key="6">
    <source>
        <dbReference type="Proteomes" id="UP000827889"/>
    </source>
</evidence>
<evidence type="ECO:0000259" key="5">
    <source>
        <dbReference type="Pfam" id="PF04043"/>
    </source>
</evidence>
<gene>
    <name evidence="7" type="primary">LOC115726567</name>
</gene>
<dbReference type="CDD" id="cd15795">
    <property type="entry name" value="PMEI-Pla_a_1_like"/>
    <property type="match status" value="1"/>
</dbReference>
<dbReference type="SUPFAM" id="SSF101148">
    <property type="entry name" value="Plant invertase/pectin methylesterase inhibitor"/>
    <property type="match status" value="1"/>
</dbReference>
<feature type="signal peptide" evidence="4">
    <location>
        <begin position="1"/>
        <end position="26"/>
    </location>
</feature>
<evidence type="ECO:0000256" key="2">
    <source>
        <dbReference type="ARBA" id="ARBA00023157"/>
    </source>
</evidence>
<evidence type="ECO:0000313" key="7">
    <source>
        <dbReference type="RefSeq" id="XP_048140758.1"/>
    </source>
</evidence>
<name>A0ABM3HVX8_9MYRT</name>
<dbReference type="GeneID" id="115726567"/>
<keyword evidence="1 4" id="KW-0732">Signal</keyword>
<accession>A0ABM3HVX8</accession>